<dbReference type="HAMAP" id="MF_00265">
    <property type="entry name" value="VapC_Nob1"/>
    <property type="match status" value="1"/>
</dbReference>
<keyword evidence="6 8" id="KW-0460">Magnesium</keyword>
<protein>
    <recommendedName>
        <fullName evidence="8">Ribonuclease VapC</fullName>
        <shortName evidence="8">RNase VapC</shortName>
        <ecNumber evidence="8">3.1.-.-</ecNumber>
    </recommendedName>
    <alternativeName>
        <fullName evidence="8">Toxin VapC</fullName>
    </alternativeName>
</protein>
<organism evidence="10 11">
    <name type="scientific">Thiohalocapsa halophila</name>
    <dbReference type="NCBI Taxonomy" id="69359"/>
    <lineage>
        <taxon>Bacteria</taxon>
        <taxon>Pseudomonadati</taxon>
        <taxon>Pseudomonadota</taxon>
        <taxon>Gammaproteobacteria</taxon>
        <taxon>Chromatiales</taxon>
        <taxon>Chromatiaceae</taxon>
        <taxon>Thiohalocapsa</taxon>
    </lineage>
</organism>
<dbReference type="EC" id="3.1.-.-" evidence="8"/>
<gene>
    <name evidence="8" type="primary">vapC</name>
    <name evidence="10" type="ORF">CKO31_22530</name>
</gene>
<evidence type="ECO:0000256" key="3">
    <source>
        <dbReference type="ARBA" id="ARBA00022722"/>
    </source>
</evidence>
<accession>A0ABS1CNG0</accession>
<proteinExistence type="inferred from homology"/>
<reference evidence="10 11" key="1">
    <citation type="journal article" date="2020" name="Microorganisms">
        <title>Osmotic Adaptation and Compatible Solute Biosynthesis of Phototrophic Bacteria as Revealed from Genome Analyses.</title>
        <authorList>
            <person name="Imhoff J.F."/>
            <person name="Rahn T."/>
            <person name="Kunzel S."/>
            <person name="Keller A."/>
            <person name="Neulinger S.C."/>
        </authorList>
    </citation>
    <scope>NUCLEOTIDE SEQUENCE [LARGE SCALE GENOMIC DNA]</scope>
    <source>
        <strain evidence="10 11">DSM 6210</strain>
    </source>
</reference>
<keyword evidence="5 8" id="KW-0378">Hydrolase</keyword>
<dbReference type="PANTHER" id="PTHR33653:SF1">
    <property type="entry name" value="RIBONUCLEASE VAPC2"/>
    <property type="match status" value="1"/>
</dbReference>
<comment type="similarity">
    <text evidence="7 8">Belongs to the PINc/VapC protein family.</text>
</comment>
<evidence type="ECO:0000256" key="6">
    <source>
        <dbReference type="ARBA" id="ARBA00022842"/>
    </source>
</evidence>
<dbReference type="EMBL" id="NRRV01000088">
    <property type="protein sequence ID" value="MBK1633472.1"/>
    <property type="molecule type" value="Genomic_DNA"/>
</dbReference>
<dbReference type="RefSeq" id="WP_200242038.1">
    <property type="nucleotide sequence ID" value="NZ_NRRV01000088.1"/>
</dbReference>
<dbReference type="InterPro" id="IPR029060">
    <property type="entry name" value="PIN-like_dom_sf"/>
</dbReference>
<evidence type="ECO:0000256" key="7">
    <source>
        <dbReference type="ARBA" id="ARBA00038093"/>
    </source>
</evidence>
<comment type="cofactor">
    <cofactor evidence="1 8">
        <name>Mg(2+)</name>
        <dbReference type="ChEBI" id="CHEBI:18420"/>
    </cofactor>
</comment>
<dbReference type="InterPro" id="IPR050556">
    <property type="entry name" value="Type_II_TA_system_RNase"/>
</dbReference>
<evidence type="ECO:0000256" key="5">
    <source>
        <dbReference type="ARBA" id="ARBA00022801"/>
    </source>
</evidence>
<name>A0ABS1CNG0_9GAMM</name>
<dbReference type="Proteomes" id="UP000748752">
    <property type="component" value="Unassembled WGS sequence"/>
</dbReference>
<keyword evidence="11" id="KW-1185">Reference proteome</keyword>
<dbReference type="Gene3D" id="3.40.50.1010">
    <property type="entry name" value="5'-nuclease"/>
    <property type="match status" value="1"/>
</dbReference>
<feature type="domain" description="PIN" evidence="9">
    <location>
        <begin position="2"/>
        <end position="128"/>
    </location>
</feature>
<dbReference type="PANTHER" id="PTHR33653">
    <property type="entry name" value="RIBONUCLEASE VAPC2"/>
    <property type="match status" value="1"/>
</dbReference>
<dbReference type="InterPro" id="IPR022907">
    <property type="entry name" value="VapC_family"/>
</dbReference>
<feature type="binding site" evidence="8">
    <location>
        <position position="5"/>
    </location>
    <ligand>
        <name>Mg(2+)</name>
        <dbReference type="ChEBI" id="CHEBI:18420"/>
    </ligand>
</feature>
<evidence type="ECO:0000256" key="2">
    <source>
        <dbReference type="ARBA" id="ARBA00022649"/>
    </source>
</evidence>
<evidence type="ECO:0000313" key="10">
    <source>
        <dbReference type="EMBL" id="MBK1633472.1"/>
    </source>
</evidence>
<comment type="function">
    <text evidence="8">Toxic component of a toxin-antitoxin (TA) system. An RNase.</text>
</comment>
<evidence type="ECO:0000256" key="1">
    <source>
        <dbReference type="ARBA" id="ARBA00001946"/>
    </source>
</evidence>
<dbReference type="Pfam" id="PF01850">
    <property type="entry name" value="PIN"/>
    <property type="match status" value="1"/>
</dbReference>
<dbReference type="InterPro" id="IPR002716">
    <property type="entry name" value="PIN_dom"/>
</dbReference>
<sequence length="140" mass="15048">MIILDTDVISEPLRPRGSETVIRWLDAQAVESLYITAINTAELWAGVALMPDGARKRALEGSLADLLDRLFGRRRLDFDDRAARAYAEIARSTTAADSPIGLADGLIAAIAHARGFAVAARDTAPFRAAGVDVIDPWSMA</sequence>
<keyword evidence="3 8" id="KW-0540">Nuclease</keyword>
<keyword evidence="8" id="KW-0800">Toxin</keyword>
<dbReference type="CDD" id="cd18731">
    <property type="entry name" value="PIN_NgFitB-like"/>
    <property type="match status" value="1"/>
</dbReference>
<evidence type="ECO:0000256" key="8">
    <source>
        <dbReference type="HAMAP-Rule" id="MF_00265"/>
    </source>
</evidence>
<dbReference type="SUPFAM" id="SSF88723">
    <property type="entry name" value="PIN domain-like"/>
    <property type="match status" value="1"/>
</dbReference>
<evidence type="ECO:0000313" key="11">
    <source>
        <dbReference type="Proteomes" id="UP000748752"/>
    </source>
</evidence>
<evidence type="ECO:0000259" key="9">
    <source>
        <dbReference type="Pfam" id="PF01850"/>
    </source>
</evidence>
<comment type="caution">
    <text evidence="10">The sequence shown here is derived from an EMBL/GenBank/DDBJ whole genome shotgun (WGS) entry which is preliminary data.</text>
</comment>
<keyword evidence="4 8" id="KW-0479">Metal-binding</keyword>
<evidence type="ECO:0000256" key="4">
    <source>
        <dbReference type="ARBA" id="ARBA00022723"/>
    </source>
</evidence>
<feature type="binding site" evidence="8">
    <location>
        <position position="104"/>
    </location>
    <ligand>
        <name>Mg(2+)</name>
        <dbReference type="ChEBI" id="CHEBI:18420"/>
    </ligand>
</feature>
<keyword evidence="2 8" id="KW-1277">Toxin-antitoxin system</keyword>